<keyword evidence="1" id="KW-0812">Transmembrane</keyword>
<dbReference type="AlphaFoldDB" id="A0A2G9UHV4"/>
<gene>
    <name evidence="2" type="ORF">TELCIR_08348</name>
</gene>
<proteinExistence type="predicted"/>
<evidence type="ECO:0000313" key="2">
    <source>
        <dbReference type="EMBL" id="PIO69821.1"/>
    </source>
</evidence>
<reference evidence="2 3" key="1">
    <citation type="submission" date="2015-09" db="EMBL/GenBank/DDBJ databases">
        <title>Draft genome of the parasitic nematode Teladorsagia circumcincta isolate WARC Sus (inbred).</title>
        <authorList>
            <person name="Mitreva M."/>
        </authorList>
    </citation>
    <scope>NUCLEOTIDE SEQUENCE [LARGE SCALE GENOMIC DNA]</scope>
    <source>
        <strain evidence="2 3">S</strain>
    </source>
</reference>
<organism evidence="2 3">
    <name type="scientific">Teladorsagia circumcincta</name>
    <name type="common">Brown stomach worm</name>
    <name type="synonym">Ostertagia circumcincta</name>
    <dbReference type="NCBI Taxonomy" id="45464"/>
    <lineage>
        <taxon>Eukaryota</taxon>
        <taxon>Metazoa</taxon>
        <taxon>Ecdysozoa</taxon>
        <taxon>Nematoda</taxon>
        <taxon>Chromadorea</taxon>
        <taxon>Rhabditida</taxon>
        <taxon>Rhabditina</taxon>
        <taxon>Rhabditomorpha</taxon>
        <taxon>Strongyloidea</taxon>
        <taxon>Trichostrongylidae</taxon>
        <taxon>Teladorsagia</taxon>
    </lineage>
</organism>
<dbReference type="OrthoDB" id="5830733at2759"/>
<feature type="transmembrane region" description="Helical" evidence="1">
    <location>
        <begin position="42"/>
        <end position="64"/>
    </location>
</feature>
<dbReference type="EMBL" id="KZ346502">
    <property type="protein sequence ID" value="PIO69821.1"/>
    <property type="molecule type" value="Genomic_DNA"/>
</dbReference>
<evidence type="ECO:0000256" key="1">
    <source>
        <dbReference type="SAM" id="Phobius"/>
    </source>
</evidence>
<evidence type="ECO:0000313" key="3">
    <source>
        <dbReference type="Proteomes" id="UP000230423"/>
    </source>
</evidence>
<keyword evidence="3" id="KW-1185">Reference proteome</keyword>
<keyword evidence="1" id="KW-0472">Membrane</keyword>
<protein>
    <submittedName>
        <fullName evidence="2">Uncharacterized protein</fullName>
    </submittedName>
</protein>
<dbReference type="Proteomes" id="UP000230423">
    <property type="component" value="Unassembled WGS sequence"/>
</dbReference>
<sequence length="132" mass="14946">MVGVVLFVYLIDSVAFYPFIMLLVIEIMTLIVSIVHARRPHLGVVLIYVSLEIGKALAAMTLALVTVLNDHDKDCAVSECKTFNFSPVERFRFFWFLVSKAAISMFLCLVVMAHSPQLHDYNSEDDTMPLNF</sequence>
<feature type="transmembrane region" description="Helical" evidence="1">
    <location>
        <begin position="15"/>
        <end position="35"/>
    </location>
</feature>
<feature type="transmembrane region" description="Helical" evidence="1">
    <location>
        <begin position="93"/>
        <end position="113"/>
    </location>
</feature>
<keyword evidence="1" id="KW-1133">Transmembrane helix</keyword>
<name>A0A2G9UHV4_TELCI</name>
<accession>A0A2G9UHV4</accession>